<keyword evidence="1" id="KW-0966">Cell projection</keyword>
<dbReference type="InterPro" id="IPR010845">
    <property type="entry name" value="FlaF"/>
</dbReference>
<keyword evidence="1" id="KW-0969">Cilium</keyword>
<dbReference type="NCBIfam" id="NF009435">
    <property type="entry name" value="PRK12794.1"/>
    <property type="match status" value="1"/>
</dbReference>
<sequence>MYAAVSDRKPAYGDNALRTPRDTEYEAFSRVTSMLRQSLRCQDRTLEIKAVSSNNKLWTILATDLAHEDNALLPETRASLLSLALFSIRHGHAVLAEKATANALIDINMSIMKGLRGEVSA</sequence>
<dbReference type="OrthoDB" id="9808944at2"/>
<dbReference type="GO" id="GO:0044781">
    <property type="term" value="P:bacterial-type flagellum organization"/>
    <property type="evidence" value="ECO:0007669"/>
    <property type="project" value="InterPro"/>
</dbReference>
<organism evidence="1 2">
    <name type="scientific">Paracoccus alkanivorans</name>
    <dbReference type="NCBI Taxonomy" id="2116655"/>
    <lineage>
        <taxon>Bacteria</taxon>
        <taxon>Pseudomonadati</taxon>
        <taxon>Pseudomonadota</taxon>
        <taxon>Alphaproteobacteria</taxon>
        <taxon>Rhodobacterales</taxon>
        <taxon>Paracoccaceae</taxon>
        <taxon>Paracoccus</taxon>
    </lineage>
</organism>
<dbReference type="RefSeq" id="WP_122112154.1">
    <property type="nucleotide sequence ID" value="NZ_QOKZ01000003.1"/>
</dbReference>
<dbReference type="EMBL" id="QOKZ01000003">
    <property type="protein sequence ID" value="RMC35532.1"/>
    <property type="molecule type" value="Genomic_DNA"/>
</dbReference>
<name>A0A3M0MCP9_9RHOB</name>
<keyword evidence="2" id="KW-1185">Reference proteome</keyword>
<gene>
    <name evidence="1" type="ORF">C9E81_09910</name>
</gene>
<accession>A0A3M0MCP9</accession>
<dbReference type="AlphaFoldDB" id="A0A3M0MCP9"/>
<reference evidence="1 2" key="1">
    <citation type="submission" date="2018-07" db="EMBL/GenBank/DDBJ databases">
        <authorList>
            <person name="Zhang Y."/>
            <person name="Wang L."/>
            <person name="Ma S."/>
        </authorList>
    </citation>
    <scope>NUCLEOTIDE SEQUENCE [LARGE SCALE GENOMIC DNA]</scope>
    <source>
        <strain evidence="1 2">4-2</strain>
    </source>
</reference>
<evidence type="ECO:0000313" key="2">
    <source>
        <dbReference type="Proteomes" id="UP000273516"/>
    </source>
</evidence>
<comment type="caution">
    <text evidence="1">The sequence shown here is derived from an EMBL/GenBank/DDBJ whole genome shotgun (WGS) entry which is preliminary data.</text>
</comment>
<keyword evidence="1" id="KW-0282">Flagellum</keyword>
<evidence type="ECO:0000313" key="1">
    <source>
        <dbReference type="EMBL" id="RMC35532.1"/>
    </source>
</evidence>
<dbReference type="Proteomes" id="UP000273516">
    <property type="component" value="Unassembled WGS sequence"/>
</dbReference>
<dbReference type="Pfam" id="PF07309">
    <property type="entry name" value="FlaF"/>
    <property type="match status" value="1"/>
</dbReference>
<protein>
    <submittedName>
        <fullName evidence="1">Flagellar biosynthesis regulatory protein FlaF</fullName>
    </submittedName>
</protein>
<proteinExistence type="predicted"/>